<gene>
    <name evidence="2" type="ORF">SADO_13458</name>
</gene>
<evidence type="ECO:0000313" key="2">
    <source>
        <dbReference type="EMBL" id="MES1930265.1"/>
    </source>
</evidence>
<accession>A0ABV2B2Y9</accession>
<evidence type="ECO:0000259" key="1">
    <source>
        <dbReference type="Pfam" id="PF08808"/>
    </source>
</evidence>
<evidence type="ECO:0000313" key="3">
    <source>
        <dbReference type="Proteomes" id="UP001460888"/>
    </source>
</evidence>
<proteinExistence type="predicted"/>
<keyword evidence="3" id="KW-1185">Reference proteome</keyword>
<dbReference type="EMBL" id="APND01000004">
    <property type="protein sequence ID" value="MES1930265.1"/>
    <property type="molecule type" value="Genomic_DNA"/>
</dbReference>
<feature type="domain" description="RES" evidence="1">
    <location>
        <begin position="2"/>
        <end position="108"/>
    </location>
</feature>
<dbReference type="Pfam" id="PF08808">
    <property type="entry name" value="RES"/>
    <property type="match status" value="1"/>
</dbReference>
<dbReference type="RefSeq" id="WP_353112307.1">
    <property type="nucleotide sequence ID" value="NZ_APND01000004.1"/>
</dbReference>
<comment type="caution">
    <text evidence="2">The sequence shown here is derived from an EMBL/GenBank/DDBJ whole genome shotgun (WGS) entry which is preliminary data.</text>
</comment>
<dbReference type="Proteomes" id="UP001460888">
    <property type="component" value="Unassembled WGS sequence"/>
</dbReference>
<name>A0ABV2B2Y9_9GAMM</name>
<sequence>MGYPAIYTAEHPALAGFEKLVHGGIDLASARLAHRLIVLDVPGGDVERVAHVPNDPIDVGQAWLDAGDKSLLRVPSVVVPYAWNYLINVLHPAMADLTVSDNVAFVFDGRIGSGRS</sequence>
<organism evidence="2 3">
    <name type="scientific">Salinisphaera dokdonensis CL-ES53</name>
    <dbReference type="NCBI Taxonomy" id="1304272"/>
    <lineage>
        <taxon>Bacteria</taxon>
        <taxon>Pseudomonadati</taxon>
        <taxon>Pseudomonadota</taxon>
        <taxon>Gammaproteobacteria</taxon>
        <taxon>Salinisphaerales</taxon>
        <taxon>Salinisphaeraceae</taxon>
        <taxon>Salinisphaera</taxon>
    </lineage>
</organism>
<reference evidence="2 3" key="1">
    <citation type="submission" date="2013-03" db="EMBL/GenBank/DDBJ databases">
        <title>Salinisphaera dokdonensis CL-ES53 Genome Sequencing.</title>
        <authorList>
            <person name="Li C."/>
            <person name="Lai Q."/>
            <person name="Shao Z."/>
        </authorList>
    </citation>
    <scope>NUCLEOTIDE SEQUENCE [LARGE SCALE GENOMIC DNA]</scope>
    <source>
        <strain evidence="2 3">CL-ES53</strain>
    </source>
</reference>
<dbReference type="InterPro" id="IPR014914">
    <property type="entry name" value="RES_dom"/>
</dbReference>
<protein>
    <recommendedName>
        <fullName evidence="1">RES domain-containing protein</fullName>
    </recommendedName>
</protein>